<dbReference type="InterPro" id="IPR001387">
    <property type="entry name" value="Cro/C1-type_HTH"/>
</dbReference>
<dbReference type="InterPro" id="IPR010982">
    <property type="entry name" value="Lambda_DNA-bd_dom_sf"/>
</dbReference>
<evidence type="ECO:0000313" key="3">
    <source>
        <dbReference type="EMBL" id="KKI50266.1"/>
    </source>
</evidence>
<name>A0A0M2NH40_9FIRM</name>
<dbReference type="AlphaFoldDB" id="A0A0M2NH40"/>
<accession>A0A0M2NH40</accession>
<evidence type="ECO:0000313" key="4">
    <source>
        <dbReference type="Proteomes" id="UP000034076"/>
    </source>
</evidence>
<proteinExistence type="predicted"/>
<comment type="caution">
    <text evidence="3">The sequence shown here is derived from an EMBL/GenBank/DDBJ whole genome shotgun (WGS) entry which is preliminary data.</text>
</comment>
<dbReference type="CDD" id="cd00093">
    <property type="entry name" value="HTH_XRE"/>
    <property type="match status" value="1"/>
</dbReference>
<dbReference type="GO" id="GO:0003677">
    <property type="term" value="F:DNA binding"/>
    <property type="evidence" value="ECO:0007669"/>
    <property type="project" value="UniProtKB-KW"/>
</dbReference>
<dbReference type="SUPFAM" id="SSF47413">
    <property type="entry name" value="lambda repressor-like DNA-binding domains"/>
    <property type="match status" value="1"/>
</dbReference>
<organism evidence="3 4">
    <name type="scientific">Christensenella hongkongensis</name>
    <dbReference type="NCBI Taxonomy" id="270498"/>
    <lineage>
        <taxon>Bacteria</taxon>
        <taxon>Bacillati</taxon>
        <taxon>Bacillota</taxon>
        <taxon>Clostridia</taxon>
        <taxon>Christensenellales</taxon>
        <taxon>Christensenellaceae</taxon>
        <taxon>Christensenella</taxon>
    </lineage>
</organism>
<keyword evidence="1" id="KW-0238">DNA-binding</keyword>
<evidence type="ECO:0000256" key="1">
    <source>
        <dbReference type="ARBA" id="ARBA00023125"/>
    </source>
</evidence>
<dbReference type="STRING" id="270498.CHK_2329"/>
<evidence type="ECO:0000259" key="2">
    <source>
        <dbReference type="PROSITE" id="PS50943"/>
    </source>
</evidence>
<dbReference type="PATRIC" id="fig|270498.16.peg.2081"/>
<sequence length="180" mass="20310">MGFAENIRAVRKQKGISQEKLAELSGVSRQAVSKWEQGTGFPEVEKILFLSKKLDISLDALMSERPIDLTEVQQNQNMPNGAGSILISSFDGKSLVNCYKILSSNRFRTRQGEPKYALFGIDGNSFWGEHSTVLGWYDHEENIKKEIRGIQSALKNGDASYDLKYAVKVKRHWGNIKIDE</sequence>
<dbReference type="Gene3D" id="1.10.260.40">
    <property type="entry name" value="lambda repressor-like DNA-binding domains"/>
    <property type="match status" value="1"/>
</dbReference>
<dbReference type="EMBL" id="LAYJ01000112">
    <property type="protein sequence ID" value="KKI50266.1"/>
    <property type="molecule type" value="Genomic_DNA"/>
</dbReference>
<dbReference type="PROSITE" id="PS50943">
    <property type="entry name" value="HTH_CROC1"/>
    <property type="match status" value="1"/>
</dbReference>
<reference evidence="3 4" key="1">
    <citation type="submission" date="2015-04" db="EMBL/GenBank/DDBJ databases">
        <title>Draft genome sequence of bacteremic isolate Catabacter hongkongensis type strain HKU16T.</title>
        <authorList>
            <person name="Lau S.K."/>
            <person name="Teng J.L."/>
            <person name="Huang Y."/>
            <person name="Curreem S.O."/>
            <person name="Tsui S.K."/>
            <person name="Woo P.C."/>
        </authorList>
    </citation>
    <scope>NUCLEOTIDE SEQUENCE [LARGE SCALE GENOMIC DNA]</scope>
    <source>
        <strain evidence="3 4">HKU16</strain>
    </source>
</reference>
<dbReference type="SMART" id="SM00530">
    <property type="entry name" value="HTH_XRE"/>
    <property type="match status" value="1"/>
</dbReference>
<gene>
    <name evidence="3" type="ORF">CHK_2329</name>
</gene>
<keyword evidence="4" id="KW-1185">Reference proteome</keyword>
<dbReference type="Pfam" id="PF01381">
    <property type="entry name" value="HTH_3"/>
    <property type="match status" value="1"/>
</dbReference>
<dbReference type="Proteomes" id="UP000034076">
    <property type="component" value="Unassembled WGS sequence"/>
</dbReference>
<dbReference type="RefSeq" id="WP_046444131.1">
    <property type="nucleotide sequence ID" value="NZ_LAYJ01000112.1"/>
</dbReference>
<dbReference type="PANTHER" id="PTHR46558:SF13">
    <property type="entry name" value="HTH-TYPE TRANSCRIPTIONAL REGULATOR IMMR"/>
    <property type="match status" value="1"/>
</dbReference>
<dbReference type="OrthoDB" id="9801008at2"/>
<feature type="domain" description="HTH cro/C1-type" evidence="2">
    <location>
        <begin position="7"/>
        <end position="61"/>
    </location>
</feature>
<protein>
    <submittedName>
        <fullName evidence="3">Transcriptional regulator, XRE family</fullName>
    </submittedName>
</protein>
<dbReference type="PANTHER" id="PTHR46558">
    <property type="entry name" value="TRACRIPTIONAL REGULATORY PROTEIN-RELATED-RELATED"/>
    <property type="match status" value="1"/>
</dbReference>